<dbReference type="Pfam" id="PF14087">
    <property type="entry name" value="DUF4267"/>
    <property type="match status" value="2"/>
</dbReference>
<protein>
    <submittedName>
        <fullName evidence="2">Uncharacterized protein</fullName>
    </submittedName>
</protein>
<reference evidence="2" key="1">
    <citation type="journal article" date="2023" name="PhytoFront">
        <title>Draft Genome Resources of Seven Strains of Tilletia horrida, Causal Agent of Kernel Smut of Rice.</title>
        <authorList>
            <person name="Khanal S."/>
            <person name="Antony Babu S."/>
            <person name="Zhou X.G."/>
        </authorList>
    </citation>
    <scope>NUCLEOTIDE SEQUENCE</scope>
    <source>
        <strain evidence="2">TX6</strain>
    </source>
</reference>
<feature type="transmembrane region" description="Helical" evidence="1">
    <location>
        <begin position="113"/>
        <end position="133"/>
    </location>
</feature>
<keyword evidence="1" id="KW-1133">Transmembrane helix</keyword>
<feature type="transmembrane region" description="Helical" evidence="1">
    <location>
        <begin position="207"/>
        <end position="227"/>
    </location>
</feature>
<feature type="transmembrane region" description="Helical" evidence="1">
    <location>
        <begin position="85"/>
        <end position="101"/>
    </location>
</feature>
<feature type="transmembrane region" description="Helical" evidence="1">
    <location>
        <begin position="234"/>
        <end position="255"/>
    </location>
</feature>
<comment type="caution">
    <text evidence="2">The sequence shown here is derived from an EMBL/GenBank/DDBJ whole genome shotgun (WGS) entry which is preliminary data.</text>
</comment>
<dbReference type="EMBL" id="JAPDMZ010000068">
    <property type="protein sequence ID" value="KAK0552087.1"/>
    <property type="molecule type" value="Genomic_DNA"/>
</dbReference>
<organism evidence="2 3">
    <name type="scientific">Tilletia horrida</name>
    <dbReference type="NCBI Taxonomy" id="155126"/>
    <lineage>
        <taxon>Eukaryota</taxon>
        <taxon>Fungi</taxon>
        <taxon>Dikarya</taxon>
        <taxon>Basidiomycota</taxon>
        <taxon>Ustilaginomycotina</taxon>
        <taxon>Exobasidiomycetes</taxon>
        <taxon>Tilletiales</taxon>
        <taxon>Tilletiaceae</taxon>
        <taxon>Tilletia</taxon>
    </lineage>
</organism>
<name>A0AAN6JUB8_9BASI</name>
<feature type="transmembrane region" description="Helical" evidence="1">
    <location>
        <begin position="58"/>
        <end position="78"/>
    </location>
</feature>
<evidence type="ECO:0000313" key="3">
    <source>
        <dbReference type="Proteomes" id="UP001176517"/>
    </source>
</evidence>
<sequence length="287" mass="31368">MSRRIGDSWALQAWAYTSALTTAGFGISAFIDPKLNLKMFGWPYPIPHAEQVQMNHFFQIYGARNIFAAVAIAAPLVLGDRRSAGAMLICFGLVAVADGWACVEEGLQWNHWGYGPVLVLKGALILGLLDGKLPTQTQHRQRRQVGKRGEHRLSQSILLTVLANLSAAIGVFYGLTGVFGMPGPILDVFGWQYPRHPLSARVYDKLLFVYGARDLLLGAAIWLPTLLGGHRTMAVLLGAIGLLALVDGYACFDYGAQMNHWSYAPILLVLSATLLGAFDRKVEDKSE</sequence>
<keyword evidence="3" id="KW-1185">Reference proteome</keyword>
<feature type="transmembrane region" description="Helical" evidence="1">
    <location>
        <begin position="153"/>
        <end position="175"/>
    </location>
</feature>
<accession>A0AAN6JUB8</accession>
<gene>
    <name evidence="2" type="ORF">OC846_003052</name>
</gene>
<dbReference type="AlphaFoldDB" id="A0AAN6JUB8"/>
<evidence type="ECO:0000256" key="1">
    <source>
        <dbReference type="SAM" id="Phobius"/>
    </source>
</evidence>
<evidence type="ECO:0000313" key="2">
    <source>
        <dbReference type="EMBL" id="KAK0552087.1"/>
    </source>
</evidence>
<feature type="transmembrane region" description="Helical" evidence="1">
    <location>
        <begin position="261"/>
        <end position="278"/>
    </location>
</feature>
<dbReference type="InterPro" id="IPR025363">
    <property type="entry name" value="DUF4267"/>
</dbReference>
<proteinExistence type="predicted"/>
<keyword evidence="1" id="KW-0472">Membrane</keyword>
<keyword evidence="1" id="KW-0812">Transmembrane</keyword>
<feature type="transmembrane region" description="Helical" evidence="1">
    <location>
        <begin position="12"/>
        <end position="31"/>
    </location>
</feature>
<dbReference type="Proteomes" id="UP001176517">
    <property type="component" value="Unassembled WGS sequence"/>
</dbReference>